<dbReference type="InterPro" id="IPR052400">
    <property type="entry name" value="Zn2-C6_fungal_TF"/>
</dbReference>
<dbReference type="EMBL" id="MU853624">
    <property type="protein sequence ID" value="KAK4140710.1"/>
    <property type="molecule type" value="Genomic_DNA"/>
</dbReference>
<dbReference type="Proteomes" id="UP001302676">
    <property type="component" value="Unassembled WGS sequence"/>
</dbReference>
<gene>
    <name evidence="2" type="ORF">C8A04DRAFT_39636</name>
</gene>
<accession>A0AAN6UX93</accession>
<evidence type="ECO:0000313" key="2">
    <source>
        <dbReference type="EMBL" id="KAK4140710.1"/>
    </source>
</evidence>
<protein>
    <submittedName>
        <fullName evidence="2">Uncharacterized protein</fullName>
    </submittedName>
</protein>
<dbReference type="PANTHER" id="PTHR47657:SF7">
    <property type="entry name" value="STEROL REGULATORY ELEMENT-BINDING PROTEIN ECM22"/>
    <property type="match status" value="1"/>
</dbReference>
<comment type="caution">
    <text evidence="2">The sequence shown here is derived from an EMBL/GenBank/DDBJ whole genome shotgun (WGS) entry which is preliminary data.</text>
</comment>
<evidence type="ECO:0000313" key="3">
    <source>
        <dbReference type="Proteomes" id="UP001302676"/>
    </source>
</evidence>
<feature type="compositionally biased region" description="Pro residues" evidence="1">
    <location>
        <begin position="1"/>
        <end position="11"/>
    </location>
</feature>
<feature type="region of interest" description="Disordered" evidence="1">
    <location>
        <begin position="1"/>
        <end position="59"/>
    </location>
</feature>
<dbReference type="GO" id="GO:0000981">
    <property type="term" value="F:DNA-binding transcription factor activity, RNA polymerase II-specific"/>
    <property type="evidence" value="ECO:0007669"/>
    <property type="project" value="TreeGrafter"/>
</dbReference>
<dbReference type="GeneID" id="87821272"/>
<dbReference type="AlphaFoldDB" id="A0AAN6UX93"/>
<dbReference type="PANTHER" id="PTHR47657">
    <property type="entry name" value="STEROL REGULATORY ELEMENT-BINDING PROTEIN ECM22"/>
    <property type="match status" value="1"/>
</dbReference>
<feature type="compositionally biased region" description="Polar residues" evidence="1">
    <location>
        <begin position="20"/>
        <end position="33"/>
    </location>
</feature>
<proteinExistence type="predicted"/>
<feature type="region of interest" description="Disordered" evidence="1">
    <location>
        <begin position="381"/>
        <end position="404"/>
    </location>
</feature>
<keyword evidence="3" id="KW-1185">Reference proteome</keyword>
<reference evidence="2" key="1">
    <citation type="journal article" date="2023" name="Mol. Phylogenet. Evol.">
        <title>Genome-scale phylogeny and comparative genomics of the fungal order Sordariales.</title>
        <authorList>
            <person name="Hensen N."/>
            <person name="Bonometti L."/>
            <person name="Westerberg I."/>
            <person name="Brannstrom I.O."/>
            <person name="Guillou S."/>
            <person name="Cros-Aarteil S."/>
            <person name="Calhoun S."/>
            <person name="Haridas S."/>
            <person name="Kuo A."/>
            <person name="Mondo S."/>
            <person name="Pangilinan J."/>
            <person name="Riley R."/>
            <person name="LaButti K."/>
            <person name="Andreopoulos B."/>
            <person name="Lipzen A."/>
            <person name="Chen C."/>
            <person name="Yan M."/>
            <person name="Daum C."/>
            <person name="Ng V."/>
            <person name="Clum A."/>
            <person name="Steindorff A."/>
            <person name="Ohm R.A."/>
            <person name="Martin F."/>
            <person name="Silar P."/>
            <person name="Natvig D.O."/>
            <person name="Lalanne C."/>
            <person name="Gautier V."/>
            <person name="Ament-Velasquez S.L."/>
            <person name="Kruys A."/>
            <person name="Hutchinson M.I."/>
            <person name="Powell A.J."/>
            <person name="Barry K."/>
            <person name="Miller A.N."/>
            <person name="Grigoriev I.V."/>
            <person name="Debuchy R."/>
            <person name="Gladieux P."/>
            <person name="Hiltunen Thoren M."/>
            <person name="Johannesson H."/>
        </authorList>
    </citation>
    <scope>NUCLEOTIDE SEQUENCE</scope>
    <source>
        <strain evidence="2">CBS 141.50</strain>
    </source>
</reference>
<organism evidence="2 3">
    <name type="scientific">Dichotomopilus funicola</name>
    <dbReference type="NCBI Taxonomy" id="1934379"/>
    <lineage>
        <taxon>Eukaryota</taxon>
        <taxon>Fungi</taxon>
        <taxon>Dikarya</taxon>
        <taxon>Ascomycota</taxon>
        <taxon>Pezizomycotina</taxon>
        <taxon>Sordariomycetes</taxon>
        <taxon>Sordariomycetidae</taxon>
        <taxon>Sordariales</taxon>
        <taxon>Chaetomiaceae</taxon>
        <taxon>Dichotomopilus</taxon>
    </lineage>
</organism>
<name>A0AAN6UX93_9PEZI</name>
<sequence>MRQPDLTPPADSPASASPTQQTSSNPGTPISLGTATGSSQPAPAPQPQGYTGVGRRSHKKSRTGCSICKARKIKTYRTLCADPCLWEFWRDDVVQLGFSCDYIMRALLAVSALHLAFHRPDRRDFYIEEGVLLHQQASRLAMLVVKASTKIDKQQAASFFLFSMLTIFFALASPRRSNSDGTFFIGESGFPDWAFLLSGGKSVMDALGEPGPDTVAGPFLRYGYTRWNAQRAALDARKHHSLSDPTSTNDVSAPLPPYQPLLGPLRSRVHAAVSDPALLGTYTRALDQLELSLASRDLPDAPRDSLDAMVWLWMVSDEFMPLLRAPTQEAVAIFAHFGVLLKHHETHWWLKGWGDHIAWIEWPLSELGWVDGQPPALSPSVAMGGQGQLHEEKPGSGYEVQMEG</sequence>
<evidence type="ECO:0000256" key="1">
    <source>
        <dbReference type="SAM" id="MobiDB-lite"/>
    </source>
</evidence>
<dbReference type="RefSeq" id="XP_062634081.1">
    <property type="nucleotide sequence ID" value="XM_062784659.1"/>
</dbReference>
<reference evidence="2" key="2">
    <citation type="submission" date="2023-05" db="EMBL/GenBank/DDBJ databases">
        <authorList>
            <consortium name="Lawrence Berkeley National Laboratory"/>
            <person name="Steindorff A."/>
            <person name="Hensen N."/>
            <person name="Bonometti L."/>
            <person name="Westerberg I."/>
            <person name="Brannstrom I.O."/>
            <person name="Guillou S."/>
            <person name="Cros-Aarteil S."/>
            <person name="Calhoun S."/>
            <person name="Haridas S."/>
            <person name="Kuo A."/>
            <person name="Mondo S."/>
            <person name="Pangilinan J."/>
            <person name="Riley R."/>
            <person name="Labutti K."/>
            <person name="Andreopoulos B."/>
            <person name="Lipzen A."/>
            <person name="Chen C."/>
            <person name="Yanf M."/>
            <person name="Daum C."/>
            <person name="Ng V."/>
            <person name="Clum A."/>
            <person name="Ohm R."/>
            <person name="Martin F."/>
            <person name="Silar P."/>
            <person name="Natvig D."/>
            <person name="Lalanne C."/>
            <person name="Gautier V."/>
            <person name="Ament-Velasquez S.L."/>
            <person name="Kruys A."/>
            <person name="Hutchinson M.I."/>
            <person name="Powell A.J."/>
            <person name="Barry K."/>
            <person name="Miller A.N."/>
            <person name="Grigoriev I.V."/>
            <person name="Debuchy R."/>
            <person name="Gladieux P."/>
            <person name="Thoren M.H."/>
            <person name="Johannesson H."/>
        </authorList>
    </citation>
    <scope>NUCLEOTIDE SEQUENCE</scope>
    <source>
        <strain evidence="2">CBS 141.50</strain>
    </source>
</reference>